<gene>
    <name evidence="2" type="ORF">HLRTI_000486</name>
</gene>
<reference evidence="2 3" key="2">
    <citation type="journal article" date="2013" name="PLoS ONE">
        <title>INDIGO - INtegrated Data Warehouse of MIcrobial GenOmes with Examples from the Red Sea Extremophiles.</title>
        <authorList>
            <person name="Alam I."/>
            <person name="Antunes A."/>
            <person name="Kamau A.A."/>
            <person name="Ba Alawi W."/>
            <person name="Kalkatawi M."/>
            <person name="Stingl U."/>
            <person name="Bajic V.B."/>
        </authorList>
    </citation>
    <scope>NUCLEOTIDE SEQUENCE [LARGE SCALE GENOMIC DNA]</scope>
    <source>
        <strain evidence="2 3">SARL4B</strain>
    </source>
</reference>
<dbReference type="AlphaFoldDB" id="F7PMN8"/>
<dbReference type="RefSeq" id="WP_008527010.1">
    <property type="nucleotide sequence ID" value="NZ_AFNT02000003.1"/>
</dbReference>
<feature type="compositionally biased region" description="Polar residues" evidence="1">
    <location>
        <begin position="217"/>
        <end position="227"/>
    </location>
</feature>
<organism evidence="2 3">
    <name type="scientific">Halorhabdus tiamatea SARL4B</name>
    <dbReference type="NCBI Taxonomy" id="1033806"/>
    <lineage>
        <taxon>Archaea</taxon>
        <taxon>Methanobacteriati</taxon>
        <taxon>Methanobacteriota</taxon>
        <taxon>Stenosarchaea group</taxon>
        <taxon>Halobacteria</taxon>
        <taxon>Halobacteriales</taxon>
        <taxon>Haloarculaceae</taxon>
        <taxon>Halorhabdus</taxon>
    </lineage>
</organism>
<sequence>MGITPELPEGTPHEVGGWSFDPEPYNGAAWFGDDRRVSVAVFTSLDDTAFAKVFDERVSGGYTYILGEDPEQEIDLDEAFEKGVSWMKTHDPENWHHPRVDPAVFDVPDGYDLAHYGLGQREVTIRYALRDFPDELRAMKVRINGFDSTDNWTVEINRTPITVGHGEEIWKPEKGTPLSKVLTRVRRFAAAIREDPSLVTEPDRREIDGEDLLENGPTPSRPQNGQTELFHYERVS</sequence>
<feature type="region of interest" description="Disordered" evidence="1">
    <location>
        <begin position="199"/>
        <end position="236"/>
    </location>
</feature>
<proteinExistence type="predicted"/>
<dbReference type="Proteomes" id="UP000003861">
    <property type="component" value="Unassembled WGS sequence"/>
</dbReference>
<accession>F7PMN8</accession>
<protein>
    <submittedName>
        <fullName evidence="2">Uncharacterized protein</fullName>
    </submittedName>
</protein>
<name>F7PMN8_9EURY</name>
<dbReference type="EMBL" id="AFNT02000003">
    <property type="protein sequence ID" value="ERJ07444.1"/>
    <property type="molecule type" value="Genomic_DNA"/>
</dbReference>
<evidence type="ECO:0000256" key="1">
    <source>
        <dbReference type="SAM" id="MobiDB-lite"/>
    </source>
</evidence>
<reference evidence="2 3" key="1">
    <citation type="journal article" date="2011" name="J. Bacteriol.">
        <title>Genome sequence of Halorhabdus tiamatea, the first archaeon isolated from a deep-sea anoxic brine lake.</title>
        <authorList>
            <person name="Antunes A."/>
            <person name="Alam I."/>
            <person name="Bajic V.B."/>
            <person name="Stingl U."/>
        </authorList>
    </citation>
    <scope>NUCLEOTIDE SEQUENCE [LARGE SCALE GENOMIC DNA]</scope>
    <source>
        <strain evidence="2 3">SARL4B</strain>
    </source>
</reference>
<evidence type="ECO:0000313" key="2">
    <source>
        <dbReference type="EMBL" id="ERJ07444.1"/>
    </source>
</evidence>
<comment type="caution">
    <text evidence="2">The sequence shown here is derived from an EMBL/GenBank/DDBJ whole genome shotgun (WGS) entry which is preliminary data.</text>
</comment>
<evidence type="ECO:0000313" key="3">
    <source>
        <dbReference type="Proteomes" id="UP000003861"/>
    </source>
</evidence>